<feature type="region of interest" description="Disordered" evidence="1">
    <location>
        <begin position="108"/>
        <end position="133"/>
    </location>
</feature>
<accession>A0A9P4K650</accession>
<sequence>MRPCSHSLFIATSLSFQTPSSWNFPCPLDSDEERSLYRVLDDRRIELERLKDRRFDIISLFLSSIFAHVPPSRKVTFPTTWDDYHKLDEDYKTMLTRLCNNAQVLAKEAPISQPSSEKGSSEEGHSDRTKTSF</sequence>
<dbReference type="AlphaFoldDB" id="A0A9P4K650"/>
<dbReference type="EMBL" id="ML986636">
    <property type="protein sequence ID" value="KAF2262801.1"/>
    <property type="molecule type" value="Genomic_DNA"/>
</dbReference>
<proteinExistence type="predicted"/>
<protein>
    <submittedName>
        <fullName evidence="2">Uncharacterized protein</fullName>
    </submittedName>
</protein>
<comment type="caution">
    <text evidence="2">The sequence shown here is derived from an EMBL/GenBank/DDBJ whole genome shotgun (WGS) entry which is preliminary data.</text>
</comment>
<keyword evidence="3" id="KW-1185">Reference proteome</keyword>
<feature type="compositionally biased region" description="Basic and acidic residues" evidence="1">
    <location>
        <begin position="119"/>
        <end position="133"/>
    </location>
</feature>
<reference evidence="3" key="1">
    <citation type="journal article" date="2020" name="Stud. Mycol.">
        <title>101 Dothideomycetes genomes: A test case for predicting lifestyles and emergence of pathogens.</title>
        <authorList>
            <person name="Haridas S."/>
            <person name="Albert R."/>
            <person name="Binder M."/>
            <person name="Bloem J."/>
            <person name="LaButti K."/>
            <person name="Salamov A."/>
            <person name="Andreopoulos B."/>
            <person name="Baker S."/>
            <person name="Barry K."/>
            <person name="Bills G."/>
            <person name="Bluhm B."/>
            <person name="Cannon C."/>
            <person name="Castanera R."/>
            <person name="Culley D."/>
            <person name="Daum C."/>
            <person name="Ezra D."/>
            <person name="Gonzalez J."/>
            <person name="Henrissat B."/>
            <person name="Kuo A."/>
            <person name="Liang C."/>
            <person name="Lipzen A."/>
            <person name="Lutzoni F."/>
            <person name="Magnuson J."/>
            <person name="Mondo S."/>
            <person name="Nolan M."/>
            <person name="Ohm R."/>
            <person name="Pangilinan J."/>
            <person name="Park H.-J."/>
            <person name="Ramirez L."/>
            <person name="Alfaro M."/>
            <person name="Sun H."/>
            <person name="Tritt A."/>
            <person name="Yoshinaga Y."/>
            <person name="Zwiers L.-H."/>
            <person name="Turgeon B."/>
            <person name="Goodwin S."/>
            <person name="Spatafora J."/>
            <person name="Crous P."/>
            <person name="Grigoriev I."/>
        </authorList>
    </citation>
    <scope>NUCLEOTIDE SEQUENCE [LARGE SCALE GENOMIC DNA]</scope>
    <source>
        <strain evidence="3">CBS 304.66</strain>
    </source>
</reference>
<name>A0A9P4K650_9PLEO</name>
<evidence type="ECO:0000313" key="3">
    <source>
        <dbReference type="Proteomes" id="UP000800093"/>
    </source>
</evidence>
<organism evidence="2 3">
    <name type="scientific">Lojkania enalia</name>
    <dbReference type="NCBI Taxonomy" id="147567"/>
    <lineage>
        <taxon>Eukaryota</taxon>
        <taxon>Fungi</taxon>
        <taxon>Dikarya</taxon>
        <taxon>Ascomycota</taxon>
        <taxon>Pezizomycotina</taxon>
        <taxon>Dothideomycetes</taxon>
        <taxon>Pleosporomycetidae</taxon>
        <taxon>Pleosporales</taxon>
        <taxon>Pleosporales incertae sedis</taxon>
        <taxon>Lojkania</taxon>
    </lineage>
</organism>
<dbReference type="Proteomes" id="UP000800093">
    <property type="component" value="Unassembled WGS sequence"/>
</dbReference>
<evidence type="ECO:0000313" key="2">
    <source>
        <dbReference type="EMBL" id="KAF2262801.1"/>
    </source>
</evidence>
<evidence type="ECO:0000256" key="1">
    <source>
        <dbReference type="SAM" id="MobiDB-lite"/>
    </source>
</evidence>
<gene>
    <name evidence="2" type="ORF">CC78DRAFT_545535</name>
</gene>